<keyword evidence="1" id="KW-1133">Transmembrane helix</keyword>
<dbReference type="InterPro" id="IPR025962">
    <property type="entry name" value="SdpI/YhfL"/>
</dbReference>
<evidence type="ECO:0000256" key="1">
    <source>
        <dbReference type="SAM" id="Phobius"/>
    </source>
</evidence>
<feature type="transmembrane region" description="Helical" evidence="1">
    <location>
        <begin position="51"/>
        <end position="74"/>
    </location>
</feature>
<gene>
    <name evidence="2" type="ORF">GURASL_25090</name>
</gene>
<name>A0ABM8ENH6_9BACT</name>
<protein>
    <recommendedName>
        <fullName evidence="4">SdpI family protein</fullName>
    </recommendedName>
</protein>
<dbReference type="RefSeq" id="WP_281999713.1">
    <property type="nucleotide sequence ID" value="NZ_AP027151.1"/>
</dbReference>
<organism evidence="2 3">
    <name type="scientific">Geotalea uraniireducens</name>
    <dbReference type="NCBI Taxonomy" id="351604"/>
    <lineage>
        <taxon>Bacteria</taxon>
        <taxon>Pseudomonadati</taxon>
        <taxon>Thermodesulfobacteriota</taxon>
        <taxon>Desulfuromonadia</taxon>
        <taxon>Geobacterales</taxon>
        <taxon>Geobacteraceae</taxon>
        <taxon>Geotalea</taxon>
    </lineage>
</organism>
<evidence type="ECO:0000313" key="2">
    <source>
        <dbReference type="EMBL" id="BDV43586.1"/>
    </source>
</evidence>
<proteinExistence type="predicted"/>
<evidence type="ECO:0008006" key="4">
    <source>
        <dbReference type="Google" id="ProtNLM"/>
    </source>
</evidence>
<dbReference type="Proteomes" id="UP001317705">
    <property type="component" value="Chromosome"/>
</dbReference>
<keyword evidence="1" id="KW-0472">Membrane</keyword>
<evidence type="ECO:0000313" key="3">
    <source>
        <dbReference type="Proteomes" id="UP001317705"/>
    </source>
</evidence>
<keyword evidence="1" id="KW-0812">Transmembrane</keyword>
<keyword evidence="3" id="KW-1185">Reference proteome</keyword>
<feature type="transmembrane region" description="Helical" evidence="1">
    <location>
        <begin position="80"/>
        <end position="100"/>
    </location>
</feature>
<accession>A0ABM8ENH6</accession>
<dbReference type="EMBL" id="AP027151">
    <property type="protein sequence ID" value="BDV43586.1"/>
    <property type="molecule type" value="Genomic_DNA"/>
</dbReference>
<dbReference type="Pfam" id="PF13630">
    <property type="entry name" value="SdpI"/>
    <property type="match status" value="1"/>
</dbReference>
<reference evidence="2 3" key="1">
    <citation type="submission" date="2022-12" db="EMBL/GenBank/DDBJ databases">
        <title>Polyphasic characterization of Geotalea uranireducens NIT-SL11 newly isolated from a complex of sewage sludge and microbially reduced graphene oxide.</title>
        <authorList>
            <person name="Xie L."/>
            <person name="Yoshida N."/>
            <person name="Meng L."/>
        </authorList>
    </citation>
    <scope>NUCLEOTIDE SEQUENCE [LARGE SCALE GENOMIC DNA]</scope>
    <source>
        <strain evidence="2 3">NIT-SL11</strain>
    </source>
</reference>
<feature type="transmembrane region" description="Helical" evidence="1">
    <location>
        <begin position="6"/>
        <end position="25"/>
    </location>
</feature>
<sequence>MTTQPFSLPALLIAVAAIPLIGGMVPPNRWYGIRTARTLADRRVWYRANRFGGWAFLLASVVYLLVAVICPTAGAHDADFSRWLLHLAAFALPLLAGAIATGRHIRQL</sequence>